<keyword evidence="1" id="KW-0472">Membrane</keyword>
<name>A0A1F7FL53_UNCRA</name>
<reference evidence="2 3" key="1">
    <citation type="journal article" date="2016" name="Nat. Commun.">
        <title>Thousands of microbial genomes shed light on interconnected biogeochemical processes in an aquifer system.</title>
        <authorList>
            <person name="Anantharaman K."/>
            <person name="Brown C.T."/>
            <person name="Hug L.A."/>
            <person name="Sharon I."/>
            <person name="Castelle C.J."/>
            <person name="Probst A.J."/>
            <person name="Thomas B.C."/>
            <person name="Singh A."/>
            <person name="Wilkins M.J."/>
            <person name="Karaoz U."/>
            <person name="Brodie E.L."/>
            <person name="Williams K.H."/>
            <person name="Hubbard S.S."/>
            <person name="Banfield J.F."/>
        </authorList>
    </citation>
    <scope>NUCLEOTIDE SEQUENCE [LARGE SCALE GENOMIC DNA]</scope>
</reference>
<accession>A0A1F7FL53</accession>
<keyword evidence="1" id="KW-1133">Transmembrane helix</keyword>
<dbReference type="SUPFAM" id="SSF51161">
    <property type="entry name" value="Trimeric LpxA-like enzymes"/>
    <property type="match status" value="1"/>
</dbReference>
<sequence>MKKPSFSILGNQNGYVLYTVLIVLVLLGILLGVVFKFTMLDRRLMHNELYRMKARYAAEAGVEKAKYFLSGNEGKSILWVAEKYEEKVDSNAGFSFSVRPWGGYIEVISEGYCLKQTQRVRALLAQCQNDMFANAITNLDSSGNMIVAGRTSIIGDVQLITGDVRKSAIPALPYKGQEPLVQGNVEAIKRLPVVNTALLDVSFNRFPEYFKTAEGTDQLVTHSLVFDGERADLSPYKNKTVYIEGSIEFNLRDSSGIDESVTFVVERSVFIKNNSCLHNVNFIARERIEIGQNAQVNKALLFSNGTIDIGGQSRVQAQVLSKDSITIHGNAILAYPSFVYNSGKVMGQSLVGGIKILDSAFVSGAVVYNRIAHDDRLITYKSPNKLEVGKSAVIKGIVFCNTHCLFQGRMLGHITTQSFIYSKGGTTYRNWLVDSYFNREEGGHRLVLPVIFGDKPDLITLVLQEL</sequence>
<dbReference type="InterPro" id="IPR011004">
    <property type="entry name" value="Trimer_LpxA-like_sf"/>
</dbReference>
<dbReference type="AlphaFoldDB" id="A0A1F7FL53"/>
<feature type="transmembrane region" description="Helical" evidence="1">
    <location>
        <begin position="15"/>
        <end position="35"/>
    </location>
</feature>
<evidence type="ECO:0000313" key="3">
    <source>
        <dbReference type="Proteomes" id="UP000179243"/>
    </source>
</evidence>
<proteinExistence type="predicted"/>
<dbReference type="Proteomes" id="UP000179243">
    <property type="component" value="Unassembled WGS sequence"/>
</dbReference>
<evidence type="ECO:0000256" key="1">
    <source>
        <dbReference type="SAM" id="Phobius"/>
    </source>
</evidence>
<evidence type="ECO:0000313" key="2">
    <source>
        <dbReference type="EMBL" id="OGK07449.1"/>
    </source>
</evidence>
<dbReference type="EMBL" id="MFYX01000007">
    <property type="protein sequence ID" value="OGK07449.1"/>
    <property type="molecule type" value="Genomic_DNA"/>
</dbReference>
<gene>
    <name evidence="2" type="ORF">A2519_11160</name>
</gene>
<keyword evidence="1" id="KW-0812">Transmembrane</keyword>
<organism evidence="2 3">
    <name type="scientific">Candidatus Raymondbacteria bacterium RIFOXYD12_FULL_49_13</name>
    <dbReference type="NCBI Taxonomy" id="1817890"/>
    <lineage>
        <taxon>Bacteria</taxon>
        <taxon>Raymondiibacteriota</taxon>
    </lineage>
</organism>
<comment type="caution">
    <text evidence="2">The sequence shown here is derived from an EMBL/GenBank/DDBJ whole genome shotgun (WGS) entry which is preliminary data.</text>
</comment>
<protein>
    <submittedName>
        <fullName evidence="2">Uncharacterized protein</fullName>
    </submittedName>
</protein>